<feature type="domain" description="Sin3 C-terminal" evidence="2">
    <location>
        <begin position="76"/>
        <end position="172"/>
    </location>
</feature>
<dbReference type="InterPro" id="IPR031693">
    <property type="entry name" value="Sin3_C"/>
</dbReference>
<keyword evidence="4" id="KW-1185">Reference proteome</keyword>
<organism evidence="3 4">
    <name type="scientific">Syncephalis pseudoplumigaleata</name>
    <dbReference type="NCBI Taxonomy" id="1712513"/>
    <lineage>
        <taxon>Eukaryota</taxon>
        <taxon>Fungi</taxon>
        <taxon>Fungi incertae sedis</taxon>
        <taxon>Zoopagomycota</taxon>
        <taxon>Zoopagomycotina</taxon>
        <taxon>Zoopagomycetes</taxon>
        <taxon>Zoopagales</taxon>
        <taxon>Piptocephalidaceae</taxon>
        <taxon>Syncephalis</taxon>
    </lineage>
</organism>
<dbReference type="EMBL" id="KZ991926">
    <property type="protein sequence ID" value="RKP22586.1"/>
    <property type="molecule type" value="Genomic_DNA"/>
</dbReference>
<evidence type="ECO:0000313" key="4">
    <source>
        <dbReference type="Proteomes" id="UP000278143"/>
    </source>
</evidence>
<evidence type="ECO:0000256" key="1">
    <source>
        <dbReference type="SAM" id="MobiDB-lite"/>
    </source>
</evidence>
<feature type="compositionally biased region" description="Basic and acidic residues" evidence="1">
    <location>
        <begin position="17"/>
        <end position="31"/>
    </location>
</feature>
<dbReference type="AlphaFoldDB" id="A0A4P9YRT1"/>
<evidence type="ECO:0000259" key="2">
    <source>
        <dbReference type="Pfam" id="PF16879"/>
    </source>
</evidence>
<sequence>MAVDEASMPATGYEAYGADRVHKEQPPRHDTWSQVQRPAGTNDVQGQEEDGQSSTSTATTTTTTAAAAAARRLLNCYGNNAFYIFFRLYQTLYARLHELKQQASNEHFRRKLNPVAVDLSMQHRPSSLNEYNIDAENYYEIELDLIARLLTQDIDKTTFEDNTRYLFGTKGY</sequence>
<reference evidence="4" key="1">
    <citation type="journal article" date="2018" name="Nat. Microbiol.">
        <title>Leveraging single-cell genomics to expand the fungal tree of life.</title>
        <authorList>
            <person name="Ahrendt S.R."/>
            <person name="Quandt C.A."/>
            <person name="Ciobanu D."/>
            <person name="Clum A."/>
            <person name="Salamov A."/>
            <person name="Andreopoulos B."/>
            <person name="Cheng J.F."/>
            <person name="Woyke T."/>
            <person name="Pelin A."/>
            <person name="Henrissat B."/>
            <person name="Reynolds N.K."/>
            <person name="Benny G.L."/>
            <person name="Smith M.E."/>
            <person name="James T.Y."/>
            <person name="Grigoriev I.V."/>
        </authorList>
    </citation>
    <scope>NUCLEOTIDE SEQUENCE [LARGE SCALE GENOMIC DNA]</scope>
    <source>
        <strain evidence="4">Benny S71-1</strain>
    </source>
</reference>
<evidence type="ECO:0000313" key="3">
    <source>
        <dbReference type="EMBL" id="RKP22586.1"/>
    </source>
</evidence>
<accession>A0A4P9YRT1</accession>
<protein>
    <recommendedName>
        <fullName evidence="2">Sin3 C-terminal domain-containing protein</fullName>
    </recommendedName>
</protein>
<name>A0A4P9YRT1_9FUNG</name>
<feature type="non-terminal residue" evidence="3">
    <location>
        <position position="172"/>
    </location>
</feature>
<gene>
    <name evidence="3" type="ORF">SYNPS1DRAFT_25624</name>
</gene>
<dbReference type="Proteomes" id="UP000278143">
    <property type="component" value="Unassembled WGS sequence"/>
</dbReference>
<feature type="region of interest" description="Disordered" evidence="1">
    <location>
        <begin position="1"/>
        <end position="60"/>
    </location>
</feature>
<dbReference type="Pfam" id="PF16879">
    <property type="entry name" value="Sin3a_C"/>
    <property type="match status" value="1"/>
</dbReference>
<dbReference type="OrthoDB" id="10265969at2759"/>
<proteinExistence type="predicted"/>